<gene>
    <name evidence="10" type="ORF">KI809_12285</name>
</gene>
<dbReference type="InterPro" id="IPR029016">
    <property type="entry name" value="GAF-like_dom_sf"/>
</dbReference>
<sequence length="719" mass="80616">MSQELEILFVEDSEEDMMLLLHHLTKAGYTISHYRVQTEESLRAALAGGSWNIIISDFRMPGFSANEALALLKESGLDLPFLIVSGKIGEDQAVAAMKAGATDYLMKDNLSRLVPAIERALREAEERRRRHKAEQAILMGKVEWEAVFDAVSDLILVTDHAGLITRCNRRVIEYFQADYPDLIGRQISSLFYGEQGCEDDVFNSSSRLQTGMEDIMFPSLSGWFTVTSCPMVSADTTETARQGLVHIVKDVSRRKRMEEEKRVSDRELLTLYAVAFRLNSERDSKEILNDLLFQIHNMLRIDFSSIHLLEKGGLKLKASLGFSEDFEPAVKKLLNYAPWVGEVLAGKPYKARALASKEMPHEVIEAAKNIGIHAWCAVPLKIGSEVVGVLMVAHKSEKSFTDREVFLLTSIGSQLAVLIENHQLYERMKEKAAELQRSRRALRENLHEVKLANIELDRLNRAKNSFIGMASHELKTPITSILGGVEFLLKYSGIQLTGEQGEIFASVHESVVQLKNLVEDLLSISRIEAKGIVLQKRPYNLVAIAREVFDGFALPLSRRNINVQIMGDERPAPVDEGFARLVMRNLLENAIKFTPDRGEVIIICRYVQRGDVLEEHAHIKEFYPAFPKGLANVDQFCRVDFCDNGIGIPEEERLRVFEKFYGVGDIAYHSSGKTEFMSKGSGLGLSIVKGIMDAHNGYVWVSEGPTGTGSMFSILFPAD</sequence>
<evidence type="ECO:0000313" key="10">
    <source>
        <dbReference type="EMBL" id="MBT0665076.1"/>
    </source>
</evidence>
<dbReference type="Pfam" id="PF00072">
    <property type="entry name" value="Response_reg"/>
    <property type="match status" value="1"/>
</dbReference>
<feature type="modified residue" description="4-aspartylphosphate" evidence="6">
    <location>
        <position position="57"/>
    </location>
</feature>
<accession>A0AAW4L9R7</accession>
<evidence type="ECO:0000256" key="4">
    <source>
        <dbReference type="ARBA" id="ARBA00022679"/>
    </source>
</evidence>
<dbReference type="Gene3D" id="3.30.450.20">
    <property type="entry name" value="PAS domain"/>
    <property type="match status" value="1"/>
</dbReference>
<evidence type="ECO:0000259" key="9">
    <source>
        <dbReference type="PROSITE" id="PS50110"/>
    </source>
</evidence>
<organism evidence="10 11">
    <name type="scientific">Geoanaerobacter pelophilus</name>
    <dbReference type="NCBI Taxonomy" id="60036"/>
    <lineage>
        <taxon>Bacteria</taxon>
        <taxon>Pseudomonadati</taxon>
        <taxon>Thermodesulfobacteriota</taxon>
        <taxon>Desulfuromonadia</taxon>
        <taxon>Geobacterales</taxon>
        <taxon>Geobacteraceae</taxon>
        <taxon>Geoanaerobacter</taxon>
    </lineage>
</organism>
<name>A0AAW4L9R7_9BACT</name>
<proteinExistence type="predicted"/>
<dbReference type="SMART" id="SM00388">
    <property type="entry name" value="HisKA"/>
    <property type="match status" value="1"/>
</dbReference>
<dbReference type="SUPFAM" id="SSF55874">
    <property type="entry name" value="ATPase domain of HSP90 chaperone/DNA topoisomerase II/histidine kinase"/>
    <property type="match status" value="1"/>
</dbReference>
<keyword evidence="11" id="KW-1185">Reference proteome</keyword>
<dbReference type="CDD" id="cd00156">
    <property type="entry name" value="REC"/>
    <property type="match status" value="1"/>
</dbReference>
<dbReference type="CDD" id="cd00075">
    <property type="entry name" value="HATPase"/>
    <property type="match status" value="1"/>
</dbReference>
<dbReference type="PROSITE" id="PS50109">
    <property type="entry name" value="HIS_KIN"/>
    <property type="match status" value="1"/>
</dbReference>
<dbReference type="InterPro" id="IPR003661">
    <property type="entry name" value="HisK_dim/P_dom"/>
</dbReference>
<dbReference type="Pfam" id="PF13492">
    <property type="entry name" value="GAF_3"/>
    <property type="match status" value="1"/>
</dbReference>
<evidence type="ECO:0000259" key="8">
    <source>
        <dbReference type="PROSITE" id="PS50109"/>
    </source>
</evidence>
<evidence type="ECO:0000256" key="5">
    <source>
        <dbReference type="ARBA" id="ARBA00022777"/>
    </source>
</evidence>
<dbReference type="InterPro" id="IPR003594">
    <property type="entry name" value="HATPase_dom"/>
</dbReference>
<dbReference type="EC" id="2.7.13.3" evidence="2"/>
<keyword evidence="3 6" id="KW-0597">Phosphoprotein</keyword>
<dbReference type="SUPFAM" id="SSF55781">
    <property type="entry name" value="GAF domain-like"/>
    <property type="match status" value="1"/>
</dbReference>
<dbReference type="SUPFAM" id="SSF55785">
    <property type="entry name" value="PYP-like sensor domain (PAS domain)"/>
    <property type="match status" value="1"/>
</dbReference>
<keyword evidence="7" id="KW-0175">Coiled coil</keyword>
<dbReference type="InterPro" id="IPR001789">
    <property type="entry name" value="Sig_transdc_resp-reg_receiver"/>
</dbReference>
<dbReference type="InterPro" id="IPR036097">
    <property type="entry name" value="HisK_dim/P_sf"/>
</dbReference>
<dbReference type="AlphaFoldDB" id="A0AAW4L9R7"/>
<dbReference type="EMBL" id="JAHCVJ010000004">
    <property type="protein sequence ID" value="MBT0665076.1"/>
    <property type="molecule type" value="Genomic_DNA"/>
</dbReference>
<reference evidence="10 11" key="1">
    <citation type="submission" date="2021-05" db="EMBL/GenBank/DDBJ databases">
        <title>The draft genome of Geobacter pelophilus DSM 12255.</title>
        <authorList>
            <person name="Xu Z."/>
            <person name="Masuda Y."/>
            <person name="Itoh H."/>
            <person name="Senoo K."/>
        </authorList>
    </citation>
    <scope>NUCLEOTIDE SEQUENCE [LARGE SCALE GENOMIC DNA]</scope>
    <source>
        <strain evidence="10 11">DSM 12255</strain>
    </source>
</reference>
<evidence type="ECO:0000256" key="6">
    <source>
        <dbReference type="PROSITE-ProRule" id="PRU00169"/>
    </source>
</evidence>
<dbReference type="InterPro" id="IPR000014">
    <property type="entry name" value="PAS"/>
</dbReference>
<dbReference type="Pfam" id="PF00512">
    <property type="entry name" value="HisKA"/>
    <property type="match status" value="1"/>
</dbReference>
<keyword evidence="5" id="KW-0418">Kinase</keyword>
<dbReference type="Pfam" id="PF13426">
    <property type="entry name" value="PAS_9"/>
    <property type="match status" value="1"/>
</dbReference>
<dbReference type="InterPro" id="IPR005467">
    <property type="entry name" value="His_kinase_dom"/>
</dbReference>
<dbReference type="RefSeq" id="WP_214171835.1">
    <property type="nucleotide sequence ID" value="NZ_JAHCVJ010000004.1"/>
</dbReference>
<dbReference type="PROSITE" id="PS50110">
    <property type="entry name" value="RESPONSE_REGULATORY"/>
    <property type="match status" value="1"/>
</dbReference>
<protein>
    <recommendedName>
        <fullName evidence="2">histidine kinase</fullName>
        <ecNumber evidence="2">2.7.13.3</ecNumber>
    </recommendedName>
</protein>
<comment type="caution">
    <text evidence="10">The sequence shown here is derived from an EMBL/GenBank/DDBJ whole genome shotgun (WGS) entry which is preliminary data.</text>
</comment>
<feature type="domain" description="Histidine kinase" evidence="8">
    <location>
        <begin position="469"/>
        <end position="719"/>
    </location>
</feature>
<dbReference type="SMART" id="SM00091">
    <property type="entry name" value="PAS"/>
    <property type="match status" value="1"/>
</dbReference>
<feature type="domain" description="Response regulatory" evidence="9">
    <location>
        <begin position="6"/>
        <end position="122"/>
    </location>
</feature>
<dbReference type="InterPro" id="IPR011006">
    <property type="entry name" value="CheY-like_superfamily"/>
</dbReference>
<dbReference type="PANTHER" id="PTHR43047">
    <property type="entry name" value="TWO-COMPONENT HISTIDINE PROTEIN KINASE"/>
    <property type="match status" value="1"/>
</dbReference>
<dbReference type="CDD" id="cd00082">
    <property type="entry name" value="HisKA"/>
    <property type="match status" value="1"/>
</dbReference>
<comment type="catalytic activity">
    <reaction evidence="1">
        <text>ATP + protein L-histidine = ADP + protein N-phospho-L-histidine.</text>
        <dbReference type="EC" id="2.7.13.3"/>
    </reaction>
</comment>
<evidence type="ECO:0000256" key="7">
    <source>
        <dbReference type="SAM" id="Coils"/>
    </source>
</evidence>
<evidence type="ECO:0000256" key="1">
    <source>
        <dbReference type="ARBA" id="ARBA00000085"/>
    </source>
</evidence>
<dbReference type="GO" id="GO:0005886">
    <property type="term" value="C:plasma membrane"/>
    <property type="evidence" value="ECO:0007669"/>
    <property type="project" value="TreeGrafter"/>
</dbReference>
<dbReference type="GO" id="GO:0000155">
    <property type="term" value="F:phosphorelay sensor kinase activity"/>
    <property type="evidence" value="ECO:0007669"/>
    <property type="project" value="InterPro"/>
</dbReference>
<dbReference type="SMART" id="SM00065">
    <property type="entry name" value="GAF"/>
    <property type="match status" value="1"/>
</dbReference>
<dbReference type="SUPFAM" id="SSF47384">
    <property type="entry name" value="Homodimeric domain of signal transducing histidine kinase"/>
    <property type="match status" value="1"/>
</dbReference>
<evidence type="ECO:0000256" key="2">
    <source>
        <dbReference type="ARBA" id="ARBA00012438"/>
    </source>
</evidence>
<dbReference type="InterPro" id="IPR004358">
    <property type="entry name" value="Sig_transdc_His_kin-like_C"/>
</dbReference>
<dbReference type="SUPFAM" id="SSF52172">
    <property type="entry name" value="CheY-like"/>
    <property type="match status" value="1"/>
</dbReference>
<dbReference type="PRINTS" id="PR00344">
    <property type="entry name" value="BCTRLSENSOR"/>
</dbReference>
<dbReference type="Gene3D" id="3.40.50.2300">
    <property type="match status" value="1"/>
</dbReference>
<dbReference type="Pfam" id="PF02518">
    <property type="entry name" value="HATPase_c"/>
    <property type="match status" value="1"/>
</dbReference>
<dbReference type="InterPro" id="IPR003018">
    <property type="entry name" value="GAF"/>
</dbReference>
<dbReference type="Gene3D" id="3.30.565.10">
    <property type="entry name" value="Histidine kinase-like ATPase, C-terminal domain"/>
    <property type="match status" value="1"/>
</dbReference>
<dbReference type="PANTHER" id="PTHR43047:SF72">
    <property type="entry name" value="OSMOSENSING HISTIDINE PROTEIN KINASE SLN1"/>
    <property type="match status" value="1"/>
</dbReference>
<dbReference type="InterPro" id="IPR036890">
    <property type="entry name" value="HATPase_C_sf"/>
</dbReference>
<evidence type="ECO:0000313" key="11">
    <source>
        <dbReference type="Proteomes" id="UP000811899"/>
    </source>
</evidence>
<keyword evidence="4" id="KW-0808">Transferase</keyword>
<dbReference type="CDD" id="cd00130">
    <property type="entry name" value="PAS"/>
    <property type="match status" value="1"/>
</dbReference>
<feature type="coiled-coil region" evidence="7">
    <location>
        <begin position="425"/>
        <end position="462"/>
    </location>
</feature>
<feature type="coiled-coil region" evidence="7">
    <location>
        <begin position="107"/>
        <end position="141"/>
    </location>
</feature>
<evidence type="ECO:0000256" key="3">
    <source>
        <dbReference type="ARBA" id="ARBA00022553"/>
    </source>
</evidence>
<dbReference type="GO" id="GO:0009927">
    <property type="term" value="F:histidine phosphotransfer kinase activity"/>
    <property type="evidence" value="ECO:0007669"/>
    <property type="project" value="TreeGrafter"/>
</dbReference>
<dbReference type="Gene3D" id="1.10.287.130">
    <property type="match status" value="1"/>
</dbReference>
<dbReference type="InterPro" id="IPR035965">
    <property type="entry name" value="PAS-like_dom_sf"/>
</dbReference>
<dbReference type="SMART" id="SM00387">
    <property type="entry name" value="HATPase_c"/>
    <property type="match status" value="1"/>
</dbReference>
<dbReference type="Gene3D" id="3.30.450.40">
    <property type="match status" value="1"/>
</dbReference>
<dbReference type="SMART" id="SM00448">
    <property type="entry name" value="REC"/>
    <property type="match status" value="1"/>
</dbReference>
<dbReference type="Proteomes" id="UP000811899">
    <property type="component" value="Unassembled WGS sequence"/>
</dbReference>